<dbReference type="PANTHER" id="PTHR13693:SF103">
    <property type="entry name" value="AMINOTRANSFERASE CLASS I_CLASSII DOMAIN-CONTAINING PROTEIN"/>
    <property type="match status" value="1"/>
</dbReference>
<comment type="pathway">
    <text evidence="1">Cofactor biosynthesis; biotin biosynthesis.</text>
</comment>
<keyword evidence="5 7" id="KW-0663">Pyridoxal phosphate</keyword>
<feature type="domain" description="Aminotransferase class I/classII large" evidence="8">
    <location>
        <begin position="48"/>
        <end position="389"/>
    </location>
</feature>
<dbReference type="CDD" id="cd06454">
    <property type="entry name" value="KBL_like"/>
    <property type="match status" value="1"/>
</dbReference>
<gene>
    <name evidence="7 9" type="primary">kbl</name>
    <name evidence="9" type="ORF">GJ698_11235</name>
</gene>
<dbReference type="NCBIfam" id="NF005394">
    <property type="entry name" value="PRK06939.1"/>
    <property type="match status" value="1"/>
</dbReference>
<dbReference type="InterPro" id="IPR015424">
    <property type="entry name" value="PyrdxlP-dep_Trfase"/>
</dbReference>
<dbReference type="RefSeq" id="WP_154357707.1">
    <property type="nucleotide sequence ID" value="NZ_WKJL01000006.1"/>
</dbReference>
<comment type="cofactor">
    <cofactor evidence="7">
        <name>pyridoxal 5'-phosphate</name>
        <dbReference type="ChEBI" id="CHEBI:597326"/>
    </cofactor>
    <text evidence="7">Binds 1 pyridoxal phosphate per subunit.</text>
</comment>
<dbReference type="Gene3D" id="3.40.640.10">
    <property type="entry name" value="Type I PLP-dependent aspartate aminotransferase-like (Major domain)"/>
    <property type="match status" value="1"/>
</dbReference>
<dbReference type="GO" id="GO:0030170">
    <property type="term" value="F:pyridoxal phosphate binding"/>
    <property type="evidence" value="ECO:0007669"/>
    <property type="project" value="UniProtKB-UniRule"/>
</dbReference>
<comment type="similarity">
    <text evidence="3">Belongs to the class-II pyridoxal-phosphate-dependent aminotransferase family. BioF subfamily.</text>
</comment>
<evidence type="ECO:0000256" key="4">
    <source>
        <dbReference type="ARBA" id="ARBA00022679"/>
    </source>
</evidence>
<comment type="subunit">
    <text evidence="7">Homodimer.</text>
</comment>
<evidence type="ECO:0000256" key="3">
    <source>
        <dbReference type="ARBA" id="ARBA00010008"/>
    </source>
</evidence>
<sequence>MSNQAKNTFYSGLQQNLDQLREQGLYKPERVLASRQGSEVMSEDGRMLINMCANNYLGLSGQEWVAQASIDATEKFGYGLSSVRFICGTQTVHKQLEQAISTFLGTEDTILYAAAFDANGGVFEPLFDENDAIISDALNHASIIDGIRLCKAARFRYAHNDMADLEKQLQAAADKRHKVIVTDGVFSMDGTIAQLDKIVELADKYGALVMIDECHASGFMGKTGRGTHEHHNVVGKIDIITGTLGKALGGAMGGFTSGRKEVIEMLRQKSRPYLFSNTLAPSIAGASLAVLERLSQSTELRDRLHENTAYFRKEIEALGFTIKPGTHPVVPVMLFDAPVAQKFAARMYELGVLLSGFFYPVVPMGQARVRVQLSAAHTREQLDTVLKAFEQAGRELGLLKN</sequence>
<dbReference type="Proteomes" id="UP000439986">
    <property type="component" value="Unassembled WGS sequence"/>
</dbReference>
<evidence type="ECO:0000259" key="8">
    <source>
        <dbReference type="Pfam" id="PF00155"/>
    </source>
</evidence>
<dbReference type="NCBIfam" id="TIGR01822">
    <property type="entry name" value="2am3keto_CoA"/>
    <property type="match status" value="1"/>
</dbReference>
<dbReference type="EMBL" id="WKJL01000006">
    <property type="protein sequence ID" value="MRW84660.1"/>
    <property type="molecule type" value="Genomic_DNA"/>
</dbReference>
<dbReference type="PANTHER" id="PTHR13693">
    <property type="entry name" value="CLASS II AMINOTRANSFERASE/8-AMINO-7-OXONONANOATE SYNTHASE"/>
    <property type="match status" value="1"/>
</dbReference>
<evidence type="ECO:0000256" key="1">
    <source>
        <dbReference type="ARBA" id="ARBA00004746"/>
    </source>
</evidence>
<dbReference type="EC" id="2.3.1.29" evidence="7"/>
<feature type="binding site" evidence="7">
    <location>
        <begin position="276"/>
        <end position="277"/>
    </location>
    <ligand>
        <name>pyridoxal 5'-phosphate</name>
        <dbReference type="ChEBI" id="CHEBI:597326"/>
        <note>ligand shared between dimeric partners</note>
    </ligand>
</feature>
<dbReference type="GO" id="GO:0008890">
    <property type="term" value="F:glycine C-acetyltransferase activity"/>
    <property type="evidence" value="ECO:0007669"/>
    <property type="project" value="UniProtKB-UniRule"/>
</dbReference>
<dbReference type="HAMAP" id="MF_00985">
    <property type="entry name" value="2am3keto_CoA_ligase"/>
    <property type="match status" value="1"/>
</dbReference>
<dbReference type="Gene3D" id="3.90.1150.10">
    <property type="entry name" value="Aspartate Aminotransferase, domain 1"/>
    <property type="match status" value="1"/>
</dbReference>
<dbReference type="UniPathway" id="UPA00046">
    <property type="reaction ID" value="UER00506"/>
</dbReference>
<comment type="caution">
    <text evidence="7">Lacks conserved residue(s) required for the propagation of feature annotation.</text>
</comment>
<keyword evidence="4 7" id="KW-0808">Transferase</keyword>
<reference evidence="9 10" key="1">
    <citation type="submission" date="2019-11" db="EMBL/GenBank/DDBJ databases">
        <title>Novel species isolated from a subtropical stream in China.</title>
        <authorList>
            <person name="Lu H."/>
        </authorList>
    </citation>
    <scope>NUCLEOTIDE SEQUENCE [LARGE SCALE GENOMIC DNA]</scope>
    <source>
        <strain evidence="9 10">FT26W</strain>
    </source>
</reference>
<dbReference type="Pfam" id="PF00155">
    <property type="entry name" value="Aminotran_1_2"/>
    <property type="match status" value="1"/>
</dbReference>
<dbReference type="GO" id="GO:0005737">
    <property type="term" value="C:cytoplasm"/>
    <property type="evidence" value="ECO:0007669"/>
    <property type="project" value="UniProtKB-ARBA"/>
</dbReference>
<feature type="binding site" evidence="7">
    <location>
        <position position="370"/>
    </location>
    <ligand>
        <name>substrate</name>
    </ligand>
</feature>
<evidence type="ECO:0000313" key="10">
    <source>
        <dbReference type="Proteomes" id="UP000439986"/>
    </source>
</evidence>
<dbReference type="FunFam" id="3.90.1150.10:FF:000004">
    <property type="entry name" value="2-amino-3-ketobutyrate coenzyme A ligase"/>
    <property type="match status" value="1"/>
</dbReference>
<comment type="catalytic activity">
    <reaction evidence="7">
        <text>glycine + acetyl-CoA = (2S)-2-amino-3-oxobutanoate + CoA</text>
        <dbReference type="Rhea" id="RHEA:20736"/>
        <dbReference type="ChEBI" id="CHEBI:57287"/>
        <dbReference type="ChEBI" id="CHEBI:57288"/>
        <dbReference type="ChEBI" id="CHEBI:57305"/>
        <dbReference type="ChEBI" id="CHEBI:78948"/>
        <dbReference type="EC" id="2.3.1.29"/>
    </reaction>
</comment>
<comment type="pathway">
    <text evidence="2">Porphyrin-containing compound metabolism; protoporphyrin-IX biosynthesis; 5-aminolevulinate from glycine: step 1/1.</text>
</comment>
<comment type="caution">
    <text evidence="9">The sequence shown here is derived from an EMBL/GenBank/DDBJ whole genome shotgun (WGS) entry which is preliminary data.</text>
</comment>
<feature type="modified residue" description="N6-(pyridoxal phosphate)lysine" evidence="7">
    <location>
        <position position="246"/>
    </location>
</feature>
<evidence type="ECO:0000256" key="6">
    <source>
        <dbReference type="ARBA" id="ARBA00023315"/>
    </source>
</evidence>
<feature type="binding site" description="in other chain" evidence="7">
    <location>
        <begin position="243"/>
        <end position="246"/>
    </location>
    <ligand>
        <name>pyridoxal 5'-phosphate</name>
        <dbReference type="ChEBI" id="CHEBI:597326"/>
        <note>ligand shared between dimeric partners</note>
    </ligand>
</feature>
<keyword evidence="10" id="KW-1185">Reference proteome</keyword>
<dbReference type="InterPro" id="IPR004839">
    <property type="entry name" value="Aminotransferase_I/II_large"/>
</dbReference>
<accession>A0A844DAH8</accession>
<evidence type="ECO:0000256" key="7">
    <source>
        <dbReference type="HAMAP-Rule" id="MF_00985"/>
    </source>
</evidence>
<organism evidence="9 10">
    <name type="scientific">Duganella aquatilis</name>
    <dbReference type="NCBI Taxonomy" id="2666082"/>
    <lineage>
        <taxon>Bacteria</taxon>
        <taxon>Pseudomonadati</taxon>
        <taxon>Pseudomonadota</taxon>
        <taxon>Betaproteobacteria</taxon>
        <taxon>Burkholderiales</taxon>
        <taxon>Oxalobacteraceae</taxon>
        <taxon>Telluria group</taxon>
        <taxon>Duganella</taxon>
    </lineage>
</organism>
<evidence type="ECO:0000256" key="2">
    <source>
        <dbReference type="ARBA" id="ARBA00005029"/>
    </source>
</evidence>
<comment type="function">
    <text evidence="7">Catalyzes the cleavage of 2-amino-3-ketobutyrate to glycine and acetyl-CoA.</text>
</comment>
<dbReference type="SUPFAM" id="SSF53383">
    <property type="entry name" value="PLP-dependent transferases"/>
    <property type="match status" value="1"/>
</dbReference>
<feature type="binding site" description="in other chain" evidence="7">
    <location>
        <position position="187"/>
    </location>
    <ligand>
        <name>pyridoxal 5'-phosphate</name>
        <dbReference type="ChEBI" id="CHEBI:597326"/>
        <note>ligand shared between dimeric partners</note>
    </ligand>
</feature>
<keyword evidence="6 7" id="KW-0012">Acyltransferase</keyword>
<evidence type="ECO:0000313" key="9">
    <source>
        <dbReference type="EMBL" id="MRW84660.1"/>
    </source>
</evidence>
<protein>
    <recommendedName>
        <fullName evidence="7">2-amino-3-ketobutyrate coenzyme A ligase</fullName>
        <shortName evidence="7">AKB ligase</shortName>
        <ecNumber evidence="7">2.3.1.29</ecNumber>
    </recommendedName>
    <alternativeName>
        <fullName evidence="7">Glycine acetyltransferase</fullName>
    </alternativeName>
</protein>
<dbReference type="InterPro" id="IPR011282">
    <property type="entry name" value="2am3keto_CoA_ligase"/>
</dbReference>
<dbReference type="FunFam" id="3.40.640.10:FF:000006">
    <property type="entry name" value="5-aminolevulinate synthase, mitochondrial"/>
    <property type="match status" value="1"/>
</dbReference>
<name>A0A844DAH8_9BURK</name>
<dbReference type="AlphaFoldDB" id="A0A844DAH8"/>
<comment type="pathway">
    <text evidence="7">Amino-acid degradation; L-threonine degradation via oxydo-reductase pathway; glycine from L-threonine: step 2/2.</text>
</comment>
<dbReference type="InterPro" id="IPR050087">
    <property type="entry name" value="AON_synthase_class-II"/>
</dbReference>
<dbReference type="GO" id="GO:0019518">
    <property type="term" value="P:L-threonine catabolic process to glycine"/>
    <property type="evidence" value="ECO:0007669"/>
    <property type="project" value="UniProtKB-UniRule"/>
</dbReference>
<dbReference type="InterPro" id="IPR015421">
    <property type="entry name" value="PyrdxlP-dep_Trfase_major"/>
</dbReference>
<evidence type="ECO:0000256" key="5">
    <source>
        <dbReference type="ARBA" id="ARBA00022898"/>
    </source>
</evidence>
<dbReference type="InterPro" id="IPR015422">
    <property type="entry name" value="PyrdxlP-dep_Trfase_small"/>
</dbReference>
<feature type="binding site" evidence="7">
    <location>
        <position position="140"/>
    </location>
    <ligand>
        <name>substrate</name>
    </ligand>
</feature>
<proteinExistence type="inferred from homology"/>